<evidence type="ECO:0000256" key="8">
    <source>
        <dbReference type="SAM" id="MobiDB-lite"/>
    </source>
</evidence>
<name>A0AAD7NTR5_9AGAR</name>
<proteinExistence type="predicted"/>
<feature type="compositionally biased region" description="Basic and acidic residues" evidence="8">
    <location>
        <begin position="253"/>
        <end position="262"/>
    </location>
</feature>
<comment type="caution">
    <text evidence="10">The sequence shown here is derived from an EMBL/GenBank/DDBJ whole genome shotgun (WGS) entry which is preliminary data.</text>
</comment>
<evidence type="ECO:0000256" key="4">
    <source>
        <dbReference type="ARBA" id="ARBA00022771"/>
    </source>
</evidence>
<feature type="region of interest" description="Disordered" evidence="8">
    <location>
        <begin position="508"/>
        <end position="577"/>
    </location>
</feature>
<feature type="compositionally biased region" description="Low complexity" evidence="8">
    <location>
        <begin position="263"/>
        <end position="273"/>
    </location>
</feature>
<dbReference type="PANTHER" id="PTHR19818:SF159">
    <property type="entry name" value="C2H2-TYPE DOMAIN-CONTAINING PROTEIN"/>
    <property type="match status" value="1"/>
</dbReference>
<feature type="compositionally biased region" description="Acidic residues" evidence="8">
    <location>
        <begin position="509"/>
        <end position="518"/>
    </location>
</feature>
<dbReference type="InterPro" id="IPR036236">
    <property type="entry name" value="Znf_C2H2_sf"/>
</dbReference>
<dbReference type="PROSITE" id="PS00028">
    <property type="entry name" value="ZINC_FINGER_C2H2_1"/>
    <property type="match status" value="4"/>
</dbReference>
<dbReference type="Proteomes" id="UP001215280">
    <property type="component" value="Unassembled WGS sequence"/>
</dbReference>
<dbReference type="Gene3D" id="3.30.160.60">
    <property type="entry name" value="Classic Zinc Finger"/>
    <property type="match status" value="4"/>
</dbReference>
<feature type="compositionally biased region" description="Polar residues" evidence="8">
    <location>
        <begin position="274"/>
        <end position="286"/>
    </location>
</feature>
<dbReference type="InterPro" id="IPR050329">
    <property type="entry name" value="GLI_C2H2-zinc-finger"/>
</dbReference>
<evidence type="ECO:0000256" key="5">
    <source>
        <dbReference type="ARBA" id="ARBA00022833"/>
    </source>
</evidence>
<dbReference type="EMBL" id="JARJLG010000015">
    <property type="protein sequence ID" value="KAJ7774608.1"/>
    <property type="molecule type" value="Genomic_DNA"/>
</dbReference>
<keyword evidence="3" id="KW-0677">Repeat</keyword>
<feature type="region of interest" description="Disordered" evidence="8">
    <location>
        <begin position="156"/>
        <end position="322"/>
    </location>
</feature>
<dbReference type="GO" id="GO:0000978">
    <property type="term" value="F:RNA polymerase II cis-regulatory region sequence-specific DNA binding"/>
    <property type="evidence" value="ECO:0007669"/>
    <property type="project" value="TreeGrafter"/>
</dbReference>
<feature type="compositionally biased region" description="Low complexity" evidence="8">
    <location>
        <begin position="301"/>
        <end position="312"/>
    </location>
</feature>
<feature type="domain" description="C2H2-type" evidence="9">
    <location>
        <begin position="378"/>
        <end position="407"/>
    </location>
</feature>
<feature type="domain" description="C2H2-type" evidence="9">
    <location>
        <begin position="348"/>
        <end position="377"/>
    </location>
</feature>
<reference evidence="10" key="1">
    <citation type="submission" date="2023-03" db="EMBL/GenBank/DDBJ databases">
        <title>Massive genome expansion in bonnet fungi (Mycena s.s.) driven by repeated elements and novel gene families across ecological guilds.</title>
        <authorList>
            <consortium name="Lawrence Berkeley National Laboratory"/>
            <person name="Harder C.B."/>
            <person name="Miyauchi S."/>
            <person name="Viragh M."/>
            <person name="Kuo A."/>
            <person name="Thoen E."/>
            <person name="Andreopoulos B."/>
            <person name="Lu D."/>
            <person name="Skrede I."/>
            <person name="Drula E."/>
            <person name="Henrissat B."/>
            <person name="Morin E."/>
            <person name="Kohler A."/>
            <person name="Barry K."/>
            <person name="LaButti K."/>
            <person name="Morin E."/>
            <person name="Salamov A."/>
            <person name="Lipzen A."/>
            <person name="Mereny Z."/>
            <person name="Hegedus B."/>
            <person name="Baldrian P."/>
            <person name="Stursova M."/>
            <person name="Weitz H."/>
            <person name="Taylor A."/>
            <person name="Grigoriev I.V."/>
            <person name="Nagy L.G."/>
            <person name="Martin F."/>
            <person name="Kauserud H."/>
        </authorList>
    </citation>
    <scope>NUCLEOTIDE SEQUENCE</scope>
    <source>
        <strain evidence="10">CBHHK188m</strain>
    </source>
</reference>
<dbReference type="InterPro" id="IPR013087">
    <property type="entry name" value="Znf_C2H2_type"/>
</dbReference>
<dbReference type="FunFam" id="3.30.160.60:FF:000624">
    <property type="entry name" value="zinc finger protein 697"/>
    <property type="match status" value="1"/>
</dbReference>
<gene>
    <name evidence="10" type="ORF">DFH07DRAFT_912517</name>
</gene>
<dbReference type="GO" id="GO:0008270">
    <property type="term" value="F:zinc ion binding"/>
    <property type="evidence" value="ECO:0007669"/>
    <property type="project" value="UniProtKB-KW"/>
</dbReference>
<dbReference type="GO" id="GO:0045944">
    <property type="term" value="P:positive regulation of transcription by RNA polymerase II"/>
    <property type="evidence" value="ECO:0007669"/>
    <property type="project" value="UniProtKB-ARBA"/>
</dbReference>
<dbReference type="PANTHER" id="PTHR19818">
    <property type="entry name" value="ZINC FINGER PROTEIN ZIC AND GLI"/>
    <property type="match status" value="1"/>
</dbReference>
<accession>A0AAD7NTR5</accession>
<keyword evidence="5" id="KW-0862">Zinc</keyword>
<evidence type="ECO:0000256" key="6">
    <source>
        <dbReference type="ARBA" id="ARBA00023242"/>
    </source>
</evidence>
<evidence type="ECO:0000313" key="11">
    <source>
        <dbReference type="Proteomes" id="UP001215280"/>
    </source>
</evidence>
<evidence type="ECO:0000256" key="3">
    <source>
        <dbReference type="ARBA" id="ARBA00022737"/>
    </source>
</evidence>
<feature type="domain" description="C2H2-type" evidence="9">
    <location>
        <begin position="318"/>
        <end position="347"/>
    </location>
</feature>
<feature type="compositionally biased region" description="Polar residues" evidence="8">
    <location>
        <begin position="519"/>
        <end position="531"/>
    </location>
</feature>
<evidence type="ECO:0000259" key="9">
    <source>
        <dbReference type="PROSITE" id="PS50157"/>
    </source>
</evidence>
<dbReference type="FunFam" id="3.30.160.60:FF:000744">
    <property type="entry name" value="zinc finger E-box-binding homeobox 1"/>
    <property type="match status" value="1"/>
</dbReference>
<evidence type="ECO:0000256" key="2">
    <source>
        <dbReference type="ARBA" id="ARBA00022723"/>
    </source>
</evidence>
<dbReference type="SMART" id="SM00355">
    <property type="entry name" value="ZnF_C2H2"/>
    <property type="match status" value="4"/>
</dbReference>
<dbReference type="FunFam" id="3.30.160.60:FF:000125">
    <property type="entry name" value="Putative zinc finger protein 143"/>
    <property type="match status" value="1"/>
</dbReference>
<evidence type="ECO:0000313" key="10">
    <source>
        <dbReference type="EMBL" id="KAJ7774608.1"/>
    </source>
</evidence>
<feature type="domain" description="C2H2-type" evidence="9">
    <location>
        <begin position="408"/>
        <end position="437"/>
    </location>
</feature>
<protein>
    <recommendedName>
        <fullName evidence="9">C2H2-type domain-containing protein</fullName>
    </recommendedName>
</protein>
<dbReference type="FunFam" id="3.30.160.60:FF:000072">
    <property type="entry name" value="zinc finger protein 143 isoform X1"/>
    <property type="match status" value="1"/>
</dbReference>
<organism evidence="10 11">
    <name type="scientific">Mycena maculata</name>
    <dbReference type="NCBI Taxonomy" id="230809"/>
    <lineage>
        <taxon>Eukaryota</taxon>
        <taxon>Fungi</taxon>
        <taxon>Dikarya</taxon>
        <taxon>Basidiomycota</taxon>
        <taxon>Agaricomycotina</taxon>
        <taxon>Agaricomycetes</taxon>
        <taxon>Agaricomycetidae</taxon>
        <taxon>Agaricales</taxon>
        <taxon>Marasmiineae</taxon>
        <taxon>Mycenaceae</taxon>
        <taxon>Mycena</taxon>
    </lineage>
</organism>
<keyword evidence="11" id="KW-1185">Reference proteome</keyword>
<sequence>MDHEETLLNLSDVVHDETMEDDEHDDDLVHATSAVPQHDSGSAMLGYSSTSSSESYAVEMLQRELATLLNQNASAASAALLCAAAQQRQDTLDLGNGGSMGIGNDHGTGLGLNLSGLAAALQVAHAQAAENQRVADEMAAHDPEFARQRGVVMAGKEQKTTRAAPAFHSLTAGEGSAHPQTMKKRGGKKGPEGSEFLYSDGEDDSEGEVGASQDVSHATAARPRSSVSSAGSPHLPSEFSDMNDILNQLSGHFEPEPEHRASSPDSSPVVPHVQRNSSPITSTSSAVLAPLNGPSEPQPVASTSALPSTPTSKTKESHTCDHDQCHKSFTRRSDLVRHMRIHTGERPFLCSHSGCGKTFIQRSALHVHLRVHTGEKPHSCEYPGCGKTFGDSSSLARHRRTHTGKRPYKCEDISCEKTFTRRTTLTQHMRTHDPNWEPDPNIKYSFKAKRRKISEDEEDEEELVDSVRTISALFQAGGVGSDQPLEVRVASIGAEIAAAIAHAQSRIYEDDEDDEDGENGSQETIGPNTSGIRGGENRTEDDGPEEEEDSDAFPMPLRTRRKGKEADLLAGALKRKR</sequence>
<dbReference type="GO" id="GO:0000981">
    <property type="term" value="F:DNA-binding transcription factor activity, RNA polymerase II-specific"/>
    <property type="evidence" value="ECO:0007669"/>
    <property type="project" value="UniProtKB-ARBA"/>
</dbReference>
<keyword evidence="6" id="KW-0539">Nucleus</keyword>
<comment type="subcellular location">
    <subcellularLocation>
        <location evidence="1">Nucleus</location>
    </subcellularLocation>
</comment>
<keyword evidence="4 7" id="KW-0863">Zinc-finger</keyword>
<dbReference type="AlphaFoldDB" id="A0AAD7NTR5"/>
<feature type="compositionally biased region" description="Acidic residues" evidence="8">
    <location>
        <begin position="542"/>
        <end position="551"/>
    </location>
</feature>
<evidence type="ECO:0000256" key="1">
    <source>
        <dbReference type="ARBA" id="ARBA00004123"/>
    </source>
</evidence>
<dbReference type="GO" id="GO:0005634">
    <property type="term" value="C:nucleus"/>
    <property type="evidence" value="ECO:0007669"/>
    <property type="project" value="UniProtKB-SubCell"/>
</dbReference>
<dbReference type="Pfam" id="PF00096">
    <property type="entry name" value="zf-C2H2"/>
    <property type="match status" value="4"/>
</dbReference>
<dbReference type="SUPFAM" id="SSF57667">
    <property type="entry name" value="beta-beta-alpha zinc fingers"/>
    <property type="match status" value="3"/>
</dbReference>
<keyword evidence="2" id="KW-0479">Metal-binding</keyword>
<dbReference type="PROSITE" id="PS50157">
    <property type="entry name" value="ZINC_FINGER_C2H2_2"/>
    <property type="match status" value="4"/>
</dbReference>
<evidence type="ECO:0000256" key="7">
    <source>
        <dbReference type="PROSITE-ProRule" id="PRU00042"/>
    </source>
</evidence>
<feature type="compositionally biased region" description="Basic and acidic residues" evidence="8">
    <location>
        <begin position="313"/>
        <end position="322"/>
    </location>
</feature>